<reference evidence="1 2" key="1">
    <citation type="submission" date="2019-04" db="EMBL/GenBank/DDBJ databases">
        <title>Comparative genomics and transcriptomics to analyze fruiting body development in filamentous ascomycetes.</title>
        <authorList>
            <consortium name="DOE Joint Genome Institute"/>
            <person name="Lutkenhaus R."/>
            <person name="Traeger S."/>
            <person name="Breuer J."/>
            <person name="Kuo A."/>
            <person name="Lipzen A."/>
            <person name="Pangilinan J."/>
            <person name="Dilworth D."/>
            <person name="Sandor L."/>
            <person name="Poggeler S."/>
            <person name="Barry K."/>
            <person name="Grigoriev I.V."/>
            <person name="Nowrousian M."/>
        </authorList>
    </citation>
    <scope>NUCLEOTIDE SEQUENCE [LARGE SCALE GENOMIC DNA]</scope>
    <source>
        <strain evidence="1 2">CBS 389.68</strain>
    </source>
</reference>
<dbReference type="EMBL" id="ML220199">
    <property type="protein sequence ID" value="TGZ76204.1"/>
    <property type="molecule type" value="Genomic_DNA"/>
</dbReference>
<dbReference type="GO" id="GO:0000070">
    <property type="term" value="P:mitotic sister chromatid segregation"/>
    <property type="evidence" value="ECO:0007669"/>
    <property type="project" value="InterPro"/>
</dbReference>
<name>A0A4V3SHH2_9PEZI</name>
<dbReference type="AlphaFoldDB" id="A0A4V3SHH2"/>
<proteinExistence type="predicted"/>
<gene>
    <name evidence="1" type="ORF">EX30DRAFT_267117</name>
</gene>
<dbReference type="InParanoid" id="A0A4V3SHH2"/>
<accession>A0A4V3SHH2</accession>
<organism evidence="1 2">
    <name type="scientific">Ascodesmis nigricans</name>
    <dbReference type="NCBI Taxonomy" id="341454"/>
    <lineage>
        <taxon>Eukaryota</taxon>
        <taxon>Fungi</taxon>
        <taxon>Dikarya</taxon>
        <taxon>Ascomycota</taxon>
        <taxon>Pezizomycotina</taxon>
        <taxon>Pezizomycetes</taxon>
        <taxon>Pezizales</taxon>
        <taxon>Ascodesmidaceae</taxon>
        <taxon>Ascodesmis</taxon>
    </lineage>
</organism>
<evidence type="ECO:0000313" key="1">
    <source>
        <dbReference type="EMBL" id="TGZ76204.1"/>
    </source>
</evidence>
<protein>
    <recommendedName>
        <fullName evidence="3">Mis14-domain-containing protein</fullName>
    </recommendedName>
</protein>
<dbReference type="InterPro" id="IPR013950">
    <property type="entry name" value="Mis14/Nsl1"/>
</dbReference>
<evidence type="ECO:0008006" key="3">
    <source>
        <dbReference type="Google" id="ProtNLM"/>
    </source>
</evidence>
<dbReference type="GO" id="GO:0000776">
    <property type="term" value="C:kinetochore"/>
    <property type="evidence" value="ECO:0007669"/>
    <property type="project" value="InterPro"/>
</dbReference>
<dbReference type="OrthoDB" id="2135762at2759"/>
<sequence length="212" mass="23920">MSSEPSQNDYRRVALSNNADLLHLITQLESTAERLISANLPADDALRPMVDRLVKQYVLDIFTAASDSISINEMPVQLPIERYKQPVEEFEKFDASAQTEVRRLFGEVEKRVVENAEARRRVPAMWANKVASGVNGIEKVEDAATDEMEVEKASVEDGLSVDPEVVDTMRRAKRDLVRAEEAVPAVAARLRRARDAADVVMERQEMQLGRRR</sequence>
<evidence type="ECO:0000313" key="2">
    <source>
        <dbReference type="Proteomes" id="UP000298138"/>
    </source>
</evidence>
<dbReference type="Proteomes" id="UP000298138">
    <property type="component" value="Unassembled WGS sequence"/>
</dbReference>
<dbReference type="Pfam" id="PF08641">
    <property type="entry name" value="Mis14"/>
    <property type="match status" value="1"/>
</dbReference>
<keyword evidence="2" id="KW-1185">Reference proteome</keyword>
<dbReference type="STRING" id="341454.A0A4V3SHH2"/>